<organism evidence="1 2">
    <name type="scientific">Smittium culicis</name>
    <dbReference type="NCBI Taxonomy" id="133412"/>
    <lineage>
        <taxon>Eukaryota</taxon>
        <taxon>Fungi</taxon>
        <taxon>Fungi incertae sedis</taxon>
        <taxon>Zoopagomycota</taxon>
        <taxon>Kickxellomycotina</taxon>
        <taxon>Harpellomycetes</taxon>
        <taxon>Harpellales</taxon>
        <taxon>Legeriomycetaceae</taxon>
        <taxon>Smittium</taxon>
    </lineage>
</organism>
<dbReference type="Proteomes" id="UP000187429">
    <property type="component" value="Unassembled WGS sequence"/>
</dbReference>
<evidence type="ECO:0000313" key="2">
    <source>
        <dbReference type="Proteomes" id="UP000187429"/>
    </source>
</evidence>
<dbReference type="Gene3D" id="3.40.50.1010">
    <property type="entry name" value="5'-nuclease"/>
    <property type="match status" value="1"/>
</dbReference>
<keyword evidence="2" id="KW-1185">Reference proteome</keyword>
<dbReference type="OrthoDB" id="25675at2759"/>
<dbReference type="EMBL" id="LSSM01002129">
    <property type="protein sequence ID" value="OMJ22954.1"/>
    <property type="molecule type" value="Genomic_DNA"/>
</dbReference>
<evidence type="ECO:0000313" key="1">
    <source>
        <dbReference type="EMBL" id="OMJ22954.1"/>
    </source>
</evidence>
<reference evidence="2" key="1">
    <citation type="submission" date="2017-01" db="EMBL/GenBank/DDBJ databases">
        <authorList>
            <person name="Wang Y."/>
            <person name="White M."/>
            <person name="Kvist S."/>
            <person name="Moncalvo J.-M."/>
        </authorList>
    </citation>
    <scope>NUCLEOTIDE SEQUENCE [LARGE SCALE GENOMIC DNA]</scope>
    <source>
        <strain evidence="2">ID-206-W2</strain>
    </source>
</reference>
<proteinExistence type="predicted"/>
<dbReference type="AlphaFoldDB" id="A0A1R1Y7Z6"/>
<protein>
    <submittedName>
        <fullName evidence="1">rRNA-processing protein utp23</fullName>
    </submittedName>
</protein>
<accession>A0A1R1Y7Z6</accession>
<sequence length="79" mass="9401">MRAKRAKQYKKAMNIYKTAFDFREPYQILRNYIIDSDFILECLKNKIHVTEQLSKTIGQIKVCKLPPPPTPLHQFHIKL</sequence>
<gene>
    <name evidence="1" type="ORF">AYI69_g5181</name>
</gene>
<comment type="caution">
    <text evidence="1">The sequence shown here is derived from an EMBL/GenBank/DDBJ whole genome shotgun (WGS) entry which is preliminary data.</text>
</comment>
<dbReference type="PANTHER" id="PTHR12416">
    <property type="entry name" value="RRNA-PROCESSING PROTEIN UTP23 HOMOLOG"/>
    <property type="match status" value="1"/>
</dbReference>
<name>A0A1R1Y7Z6_9FUNG</name>